<dbReference type="RefSeq" id="WP_133829669.1">
    <property type="nucleotide sequence ID" value="NZ_BAABHR010000067.1"/>
</dbReference>
<dbReference type="InterPro" id="IPR011322">
    <property type="entry name" value="N-reg_PII-like_a/b"/>
</dbReference>
<evidence type="ECO:0000313" key="1">
    <source>
        <dbReference type="EMBL" id="TDQ47936.1"/>
    </source>
</evidence>
<proteinExistence type="predicted"/>
<reference evidence="1 2" key="1">
    <citation type="submission" date="2019-03" db="EMBL/GenBank/DDBJ databases">
        <title>Genomic Encyclopedia of Type Strains, Phase IV (KMG-IV): sequencing the most valuable type-strain genomes for metagenomic binning, comparative biology and taxonomic classification.</title>
        <authorList>
            <person name="Goeker M."/>
        </authorList>
    </citation>
    <scope>NUCLEOTIDE SEQUENCE [LARGE SCALE GENOMIC DNA]</scope>
    <source>
        <strain evidence="1 2">DSM 45775</strain>
    </source>
</reference>
<comment type="caution">
    <text evidence="1">The sequence shown here is derived from an EMBL/GenBank/DDBJ whole genome shotgun (WGS) entry which is preliminary data.</text>
</comment>
<dbReference type="PRINTS" id="PR00340">
    <property type="entry name" value="PIIGLNB"/>
</dbReference>
<dbReference type="GO" id="GO:0005829">
    <property type="term" value="C:cytosol"/>
    <property type="evidence" value="ECO:0007669"/>
    <property type="project" value="TreeGrafter"/>
</dbReference>
<protein>
    <submittedName>
        <fullName evidence="1">Nitrogen regulatory protein P-II family</fullName>
    </submittedName>
</protein>
<dbReference type="SMART" id="SM00938">
    <property type="entry name" value="P-II"/>
    <property type="match status" value="1"/>
</dbReference>
<dbReference type="EMBL" id="SNYO01000012">
    <property type="protein sequence ID" value="TDQ47936.1"/>
    <property type="molecule type" value="Genomic_DNA"/>
</dbReference>
<organism evidence="1 2">
    <name type="scientific">Actinomycetospora succinea</name>
    <dbReference type="NCBI Taxonomy" id="663603"/>
    <lineage>
        <taxon>Bacteria</taxon>
        <taxon>Bacillati</taxon>
        <taxon>Actinomycetota</taxon>
        <taxon>Actinomycetes</taxon>
        <taxon>Pseudonocardiales</taxon>
        <taxon>Pseudonocardiaceae</taxon>
        <taxon>Actinomycetospora</taxon>
    </lineage>
</organism>
<sequence>MKTVHAMIPPHALDAARRALERHAVLGMTISEVLGPAPNGQRTVQRGQVVQDSYAPCLRLEAIVHDELVDRVVDEIAAAVHPEGRLWVTPLDLVLRVRTGERGEDAV</sequence>
<dbReference type="Gene3D" id="3.30.70.120">
    <property type="match status" value="1"/>
</dbReference>
<dbReference type="GO" id="GO:0030234">
    <property type="term" value="F:enzyme regulator activity"/>
    <property type="evidence" value="ECO:0007669"/>
    <property type="project" value="InterPro"/>
</dbReference>
<dbReference type="InterPro" id="IPR002187">
    <property type="entry name" value="N-reg_PII"/>
</dbReference>
<dbReference type="SUPFAM" id="SSF54913">
    <property type="entry name" value="GlnB-like"/>
    <property type="match status" value="1"/>
</dbReference>
<keyword evidence="2" id="KW-1185">Reference proteome</keyword>
<accession>A0A4R6UNX9</accession>
<dbReference type="GO" id="GO:0005524">
    <property type="term" value="F:ATP binding"/>
    <property type="evidence" value="ECO:0007669"/>
    <property type="project" value="TreeGrafter"/>
</dbReference>
<dbReference type="GO" id="GO:0006808">
    <property type="term" value="P:regulation of nitrogen utilization"/>
    <property type="evidence" value="ECO:0007669"/>
    <property type="project" value="InterPro"/>
</dbReference>
<dbReference type="InterPro" id="IPR015867">
    <property type="entry name" value="N-reg_PII/ATP_PRibTrfase_C"/>
</dbReference>
<evidence type="ECO:0000313" key="2">
    <source>
        <dbReference type="Proteomes" id="UP000295705"/>
    </source>
</evidence>
<name>A0A4R6UNX9_9PSEU</name>
<dbReference type="AlphaFoldDB" id="A0A4R6UNX9"/>
<dbReference type="Proteomes" id="UP000295705">
    <property type="component" value="Unassembled WGS sequence"/>
</dbReference>
<dbReference type="PANTHER" id="PTHR30115">
    <property type="entry name" value="NITROGEN REGULATORY PROTEIN P-II"/>
    <property type="match status" value="1"/>
</dbReference>
<dbReference type="PANTHER" id="PTHR30115:SF11">
    <property type="entry name" value="NITROGEN REGULATORY PROTEIN P-II HOMOLOG"/>
    <property type="match status" value="1"/>
</dbReference>
<dbReference type="OrthoDB" id="6386089at2"/>
<dbReference type="PROSITE" id="PS51343">
    <property type="entry name" value="PII_GLNB_DOM"/>
    <property type="match status" value="1"/>
</dbReference>
<gene>
    <name evidence="1" type="ORF">EV188_112209</name>
</gene>
<dbReference type="Pfam" id="PF00543">
    <property type="entry name" value="P-II"/>
    <property type="match status" value="1"/>
</dbReference>